<keyword evidence="2" id="KW-0732">Signal</keyword>
<organism evidence="5 6">
    <name type="scientific">Antarcticimicrobium sediminis</name>
    <dbReference type="NCBI Taxonomy" id="2546227"/>
    <lineage>
        <taxon>Bacteria</taxon>
        <taxon>Pseudomonadati</taxon>
        <taxon>Pseudomonadota</taxon>
        <taxon>Alphaproteobacteria</taxon>
        <taxon>Rhodobacterales</taxon>
        <taxon>Paracoccaceae</taxon>
        <taxon>Antarcticimicrobium</taxon>
    </lineage>
</organism>
<dbReference type="Proteomes" id="UP000294662">
    <property type="component" value="Unassembled WGS sequence"/>
</dbReference>
<dbReference type="AlphaFoldDB" id="A0A4R5ERI6"/>
<feature type="domain" description="DUF4139" evidence="3">
    <location>
        <begin position="225"/>
        <end position="536"/>
    </location>
</feature>
<dbReference type="PANTHER" id="PTHR31005">
    <property type="entry name" value="DUF4139 DOMAIN-CONTAINING PROTEIN"/>
    <property type="match status" value="1"/>
</dbReference>
<sequence length="541" mass="58819">MRKFIWLVAMLPSVALADQFTLDAPVTHVTLHPTGATVERRVAFSIPQGTHELILRGADPSVPLSDLRLSVEGAVLQTLSARRANLPPRTPDESAELAAARAEVRRIEREIRDLEDRRAEHLLGVAAAAAKQEFLARIGESDGIASQDVITLRDLSTMIAEETLSAKSAAQLAQHAARALDDPLEDLSKALKRARQALAALVPDTAEQSVLSLTVTADTQSDGQVTISYLTPEAMWHPSYEARLTRGAPARLTLSRVAWVAQDSAETWRDVTLRLSTVDPDAPTDPTAIQPVRKRIMEPPVAKARLSADMEGAMPAPMAEAPVMVAQSAAMDTVLDGISVTYTYDQPVTLAPGSDAVRVPLGDIALEADVFARATPRYDDTAFVAASFTNDSPEILLPSDRVQLYLDGSFVGVGRIPLIAAGEQTELSFGPIEGLRLKSVLQERNEGDRGVLSKSNELTETRAFEVANLTGTDWPVRLRDRVPYSEQEDLSITWSATPKPDITDVEGQRGVLEWRFPLAPGGDQTVRLETRLGWPQGYILR</sequence>
<dbReference type="NCBIfam" id="TIGR02231">
    <property type="entry name" value="mucoidy inhibitor MuiA family protein"/>
    <property type="match status" value="1"/>
</dbReference>
<evidence type="ECO:0000259" key="3">
    <source>
        <dbReference type="Pfam" id="PF13598"/>
    </source>
</evidence>
<accession>A0A4R5ERI6</accession>
<dbReference type="OrthoDB" id="580912at2"/>
<evidence type="ECO:0000313" key="6">
    <source>
        <dbReference type="Proteomes" id="UP000294662"/>
    </source>
</evidence>
<proteinExistence type="predicted"/>
<feature type="chain" id="PRO_5020954928" evidence="2">
    <location>
        <begin position="18"/>
        <end position="541"/>
    </location>
</feature>
<comment type="caution">
    <text evidence="5">The sequence shown here is derived from an EMBL/GenBank/DDBJ whole genome shotgun (WGS) entry which is preliminary data.</text>
</comment>
<feature type="domain" description="DUF4140" evidence="4">
    <location>
        <begin position="29"/>
        <end position="119"/>
    </location>
</feature>
<dbReference type="EMBL" id="SMFP01000007">
    <property type="protein sequence ID" value="TDE37461.1"/>
    <property type="molecule type" value="Genomic_DNA"/>
</dbReference>
<keyword evidence="6" id="KW-1185">Reference proteome</keyword>
<dbReference type="Pfam" id="PF13598">
    <property type="entry name" value="DUF4139"/>
    <property type="match status" value="1"/>
</dbReference>
<evidence type="ECO:0000256" key="1">
    <source>
        <dbReference type="SAM" id="Coils"/>
    </source>
</evidence>
<dbReference type="InterPro" id="IPR025554">
    <property type="entry name" value="DUF4140"/>
</dbReference>
<dbReference type="RefSeq" id="WP_132829597.1">
    <property type="nucleotide sequence ID" value="NZ_SMFP01000007.1"/>
</dbReference>
<dbReference type="InterPro" id="IPR011935">
    <property type="entry name" value="CHP02231"/>
</dbReference>
<dbReference type="Pfam" id="PF13600">
    <property type="entry name" value="DUF4140"/>
    <property type="match status" value="1"/>
</dbReference>
<keyword evidence="1" id="KW-0175">Coiled coil</keyword>
<evidence type="ECO:0000259" key="4">
    <source>
        <dbReference type="Pfam" id="PF13600"/>
    </source>
</evidence>
<evidence type="ECO:0000313" key="5">
    <source>
        <dbReference type="EMBL" id="TDE37461.1"/>
    </source>
</evidence>
<name>A0A4R5ERI6_9RHOB</name>
<gene>
    <name evidence="5" type="ORF">E1B25_12105</name>
</gene>
<protein>
    <submittedName>
        <fullName evidence="5">Mucoidy inhibitor MuiA family protein</fullName>
    </submittedName>
</protein>
<reference evidence="5 6" key="1">
    <citation type="submission" date="2019-03" db="EMBL/GenBank/DDBJ databases">
        <authorList>
            <person name="Zhang S."/>
        </authorList>
    </citation>
    <scope>NUCLEOTIDE SEQUENCE [LARGE SCALE GENOMIC DNA]</scope>
    <source>
        <strain evidence="5 6">S4J41</strain>
    </source>
</reference>
<feature type="coiled-coil region" evidence="1">
    <location>
        <begin position="97"/>
        <end position="124"/>
    </location>
</feature>
<feature type="signal peptide" evidence="2">
    <location>
        <begin position="1"/>
        <end position="17"/>
    </location>
</feature>
<evidence type="ECO:0000256" key="2">
    <source>
        <dbReference type="SAM" id="SignalP"/>
    </source>
</evidence>
<dbReference type="InterPro" id="IPR037291">
    <property type="entry name" value="DUF4139"/>
</dbReference>
<dbReference type="PANTHER" id="PTHR31005:SF8">
    <property type="entry name" value="DUF4139 DOMAIN-CONTAINING PROTEIN"/>
    <property type="match status" value="1"/>
</dbReference>